<name>A0A640S5H2_9ACTN</name>
<evidence type="ECO:0000313" key="3">
    <source>
        <dbReference type="Proteomes" id="UP000435837"/>
    </source>
</evidence>
<organism evidence="1 3">
    <name type="scientific">Streptomyces caniferus</name>
    <dbReference type="NCBI Taxonomy" id="285557"/>
    <lineage>
        <taxon>Bacteria</taxon>
        <taxon>Bacillati</taxon>
        <taxon>Actinomycetota</taxon>
        <taxon>Actinomycetes</taxon>
        <taxon>Kitasatosporales</taxon>
        <taxon>Streptomycetaceae</taxon>
        <taxon>Streptomyces</taxon>
    </lineage>
</organism>
<dbReference type="RefSeq" id="WP_218039177.1">
    <property type="nucleotide sequence ID" value="NZ_BAAATH010000002.1"/>
</dbReference>
<evidence type="ECO:0000313" key="2">
    <source>
        <dbReference type="EMBL" id="WUS21476.1"/>
    </source>
</evidence>
<dbReference type="Proteomes" id="UP000435837">
    <property type="component" value="Unassembled WGS sequence"/>
</dbReference>
<dbReference type="GeneID" id="96640023"/>
<dbReference type="Proteomes" id="UP001432292">
    <property type="component" value="Chromosome"/>
</dbReference>
<accession>A0A640S5H2</accession>
<reference evidence="1 3" key="1">
    <citation type="submission" date="2019-12" db="EMBL/GenBank/DDBJ databases">
        <title>Whole genome shotgun sequence of Streptomyces caniferus NBRC 15389.</title>
        <authorList>
            <person name="Ichikawa N."/>
            <person name="Kimura A."/>
            <person name="Kitahashi Y."/>
            <person name="Komaki H."/>
            <person name="Tamura T."/>
        </authorList>
    </citation>
    <scope>NUCLEOTIDE SEQUENCE [LARGE SCALE GENOMIC DNA]</scope>
    <source>
        <strain evidence="1 3">NBRC 15389</strain>
    </source>
</reference>
<keyword evidence="4" id="KW-1185">Reference proteome</keyword>
<evidence type="ECO:0000313" key="4">
    <source>
        <dbReference type="Proteomes" id="UP001432292"/>
    </source>
</evidence>
<gene>
    <name evidence="2" type="ORF">OG727_03735</name>
    <name evidence="1" type="ORF">Scani_25350</name>
</gene>
<reference evidence="2" key="2">
    <citation type="submission" date="2022-10" db="EMBL/GenBank/DDBJ databases">
        <title>The complete genomes of actinobacterial strains from the NBC collection.</title>
        <authorList>
            <person name="Joergensen T.S."/>
            <person name="Alvarez Arevalo M."/>
            <person name="Sterndorff E.B."/>
            <person name="Faurdal D."/>
            <person name="Vuksanovic O."/>
            <person name="Mourched A.-S."/>
            <person name="Charusanti P."/>
            <person name="Shaw S."/>
            <person name="Blin K."/>
            <person name="Weber T."/>
        </authorList>
    </citation>
    <scope>NUCLEOTIDE SEQUENCE</scope>
    <source>
        <strain evidence="2">NBC_01256</strain>
    </source>
</reference>
<dbReference type="AlphaFoldDB" id="A0A640S5H2"/>
<protein>
    <submittedName>
        <fullName evidence="1">Uncharacterized protein</fullName>
    </submittedName>
</protein>
<evidence type="ECO:0000313" key="1">
    <source>
        <dbReference type="EMBL" id="GFE06267.1"/>
    </source>
</evidence>
<proteinExistence type="predicted"/>
<dbReference type="EMBL" id="CP108473">
    <property type="protein sequence ID" value="WUS21476.1"/>
    <property type="molecule type" value="Genomic_DNA"/>
</dbReference>
<sequence>MASRIGCFHSLVCAEIGRRIVDGETPDAIAGAVLDLLDLVEGLLSERALSYATREQ</sequence>
<dbReference type="EMBL" id="BLIN01000003">
    <property type="protein sequence ID" value="GFE06267.1"/>
    <property type="molecule type" value="Genomic_DNA"/>
</dbReference>